<gene>
    <name evidence="2" type="ORF">EV702DRAFT_495039</name>
</gene>
<feature type="signal peptide" evidence="1">
    <location>
        <begin position="1"/>
        <end position="20"/>
    </location>
</feature>
<evidence type="ECO:0000313" key="2">
    <source>
        <dbReference type="EMBL" id="KAG1781933.1"/>
    </source>
</evidence>
<name>A0A9P7A4G9_9AGAM</name>
<proteinExistence type="predicted"/>
<sequence>MFSLFTFIHGSLLLASPVPSLDINYVSYLECRSVFESRDSIDIGPLAPDNPRLEAPKLSDPSTPTAPSIITRLHHARKHPHSSHHNYHIICIMIGRGAYASHRLGGPSFDVISDKLTRQLTMTPVMTLHLPHNPSEAVSAFGASYQGSIIIDMWLFGATFCEEPSRYDRRQ</sequence>
<evidence type="ECO:0000256" key="1">
    <source>
        <dbReference type="SAM" id="SignalP"/>
    </source>
</evidence>
<accession>A0A9P7A4G9</accession>
<dbReference type="AlphaFoldDB" id="A0A9P7A4G9"/>
<organism evidence="2 3">
    <name type="scientific">Suillus placidus</name>
    <dbReference type="NCBI Taxonomy" id="48579"/>
    <lineage>
        <taxon>Eukaryota</taxon>
        <taxon>Fungi</taxon>
        <taxon>Dikarya</taxon>
        <taxon>Basidiomycota</taxon>
        <taxon>Agaricomycotina</taxon>
        <taxon>Agaricomycetes</taxon>
        <taxon>Agaricomycetidae</taxon>
        <taxon>Boletales</taxon>
        <taxon>Suillineae</taxon>
        <taxon>Suillaceae</taxon>
        <taxon>Suillus</taxon>
    </lineage>
</organism>
<dbReference type="Proteomes" id="UP000714275">
    <property type="component" value="Unassembled WGS sequence"/>
</dbReference>
<keyword evidence="3" id="KW-1185">Reference proteome</keyword>
<comment type="caution">
    <text evidence="2">The sequence shown here is derived from an EMBL/GenBank/DDBJ whole genome shotgun (WGS) entry which is preliminary data.</text>
</comment>
<feature type="chain" id="PRO_5040159928" evidence="1">
    <location>
        <begin position="21"/>
        <end position="171"/>
    </location>
</feature>
<protein>
    <submittedName>
        <fullName evidence="2">Uncharacterized protein</fullName>
    </submittedName>
</protein>
<evidence type="ECO:0000313" key="3">
    <source>
        <dbReference type="Proteomes" id="UP000714275"/>
    </source>
</evidence>
<dbReference type="EMBL" id="JABBWD010000004">
    <property type="protein sequence ID" value="KAG1781933.1"/>
    <property type="molecule type" value="Genomic_DNA"/>
</dbReference>
<keyword evidence="1" id="KW-0732">Signal</keyword>
<reference evidence="2" key="1">
    <citation type="journal article" date="2020" name="New Phytol.">
        <title>Comparative genomics reveals dynamic genome evolution in host specialist ectomycorrhizal fungi.</title>
        <authorList>
            <person name="Lofgren L.A."/>
            <person name="Nguyen N.H."/>
            <person name="Vilgalys R."/>
            <person name="Ruytinx J."/>
            <person name="Liao H.L."/>
            <person name="Branco S."/>
            <person name="Kuo A."/>
            <person name="LaButti K."/>
            <person name="Lipzen A."/>
            <person name="Andreopoulos W."/>
            <person name="Pangilinan J."/>
            <person name="Riley R."/>
            <person name="Hundley H."/>
            <person name="Na H."/>
            <person name="Barry K."/>
            <person name="Grigoriev I.V."/>
            <person name="Stajich J.E."/>
            <person name="Kennedy P.G."/>
        </authorList>
    </citation>
    <scope>NUCLEOTIDE SEQUENCE</scope>
    <source>
        <strain evidence="2">DOB743</strain>
    </source>
</reference>